<accession>A0A7D9LTJ1</accession>
<dbReference type="AlphaFoldDB" id="A0A7D9LTJ1"/>
<feature type="compositionally biased region" description="Polar residues" evidence="1">
    <location>
        <begin position="792"/>
        <end position="818"/>
    </location>
</feature>
<feature type="compositionally biased region" description="Polar residues" evidence="1">
    <location>
        <begin position="825"/>
        <end position="839"/>
    </location>
</feature>
<feature type="compositionally biased region" description="Polar residues" evidence="1">
    <location>
        <begin position="367"/>
        <end position="405"/>
    </location>
</feature>
<gene>
    <name evidence="2" type="ORF">PACLA_8A063890</name>
</gene>
<sequence>MVSATVNPALMNTVAPPASENFWSDVFNVIIKSCGVQCQPSTYGVMLTGRLSQVVSAGEILKLKWRSHCQDLQLRNVDYYNVFNQAGTIFSQHGMAMNQAGTTMNQAGTAMYQAGTTMNQAGTTMNQAGTAMNQAGTAMYQAGTTMNQAGTAMNQDGTAMNQAGTAMYQAGTTMNQDGTAMNQAGTAMNQAGTTFNQYGTTFKPRDTNFNHSNMYIYRGSTHINQSDMHFTERGRNMNQTGARFNQRGTTFRQDDWPVSRSDTNLNQYTPTFIPSPGITHFNQSGSNFNLHGTTNSIERQGFMSSEHAFDPRSESQFYQQNMNCSSDPRNQQTKRNDSEQWPNEDKWEDNKTRDPGNARYNQHRQSDGNARQDQPSDSKQLSITDDTANSQPFGNPPNTKYTAQSHCGDETDPTRNSQLSPPGFMDESPNSSSMEGDASGSKTDSFSTKPATSLYSTGNPRPLDNAHNRTSTKTTTGTENTTLNVDGTSPPCNTKVIAMPERSLNYTTCYQPAENHQQSTTPNFSIKPESLTTPSNQFVSLSNDKTDPRSERPPTLLHNTTNHQQPVNHQESSISNTATGAEELTTSRNLLGLVSNGQPESRSEKPPGLSETNINPSPQVDEQQGTTTDPTTGPQNSTNSSNKVGSPANDQPDGNSEKPPPDSTTNHQPPSNGQKSTAKNPTIGSPNSATSDDNQTETPSTNTSDSLGENPSNPIEKIPSNQPQNNQQQTIPNQILKQTSTHEHPNNNTLPNNSPNLKEAKRTIPVPPPRQNRPGPRQNAAKFSTPAAKPQQPRQGSPSPTTESNKNCVNDKPTTATEPNKEGDQTATTENSKASITTDEQSEKALDEQLD</sequence>
<evidence type="ECO:0000256" key="1">
    <source>
        <dbReference type="SAM" id="MobiDB-lite"/>
    </source>
</evidence>
<feature type="compositionally biased region" description="Basic and acidic residues" evidence="1">
    <location>
        <begin position="334"/>
        <end position="356"/>
    </location>
</feature>
<feature type="region of interest" description="Disordered" evidence="1">
    <location>
        <begin position="593"/>
        <end position="851"/>
    </location>
</feature>
<feature type="compositionally biased region" description="Low complexity" evidence="1">
    <location>
        <begin position="471"/>
        <end position="482"/>
    </location>
</feature>
<comment type="caution">
    <text evidence="2">The sequence shown here is derived from an EMBL/GenBank/DDBJ whole genome shotgun (WGS) entry which is preliminary data.</text>
</comment>
<dbReference type="EMBL" id="CACRXK020025111">
    <property type="protein sequence ID" value="CAB4039237.1"/>
    <property type="molecule type" value="Genomic_DNA"/>
</dbReference>
<feature type="compositionally biased region" description="Polar residues" evidence="1">
    <location>
        <begin position="610"/>
        <end position="622"/>
    </location>
</feature>
<feature type="compositionally biased region" description="Polar residues" evidence="1">
    <location>
        <begin position="321"/>
        <end position="333"/>
    </location>
</feature>
<feature type="region of interest" description="Disordered" evidence="1">
    <location>
        <begin position="321"/>
        <end position="493"/>
    </location>
</feature>
<protein>
    <submittedName>
        <fullName evidence="2">Uncharacterized protein</fullName>
    </submittedName>
</protein>
<reference evidence="2" key="1">
    <citation type="submission" date="2020-04" db="EMBL/GenBank/DDBJ databases">
        <authorList>
            <person name="Alioto T."/>
            <person name="Alioto T."/>
            <person name="Gomez Garrido J."/>
        </authorList>
    </citation>
    <scope>NUCLEOTIDE SEQUENCE</scope>
    <source>
        <strain evidence="2">A484AB</strain>
    </source>
</reference>
<keyword evidence="3" id="KW-1185">Reference proteome</keyword>
<feature type="compositionally biased region" description="Low complexity" evidence="1">
    <location>
        <begin position="718"/>
        <end position="735"/>
    </location>
</feature>
<feature type="compositionally biased region" description="Polar residues" evidence="1">
    <location>
        <begin position="636"/>
        <end position="654"/>
    </location>
</feature>
<feature type="compositionally biased region" description="Polar residues" evidence="1">
    <location>
        <begin position="514"/>
        <end position="543"/>
    </location>
</feature>
<dbReference type="Proteomes" id="UP001152795">
    <property type="component" value="Unassembled WGS sequence"/>
</dbReference>
<evidence type="ECO:0000313" key="3">
    <source>
        <dbReference type="Proteomes" id="UP001152795"/>
    </source>
</evidence>
<feature type="compositionally biased region" description="Low complexity" evidence="1">
    <location>
        <begin position="746"/>
        <end position="757"/>
    </location>
</feature>
<feature type="region of interest" description="Disordered" evidence="1">
    <location>
        <begin position="514"/>
        <end position="579"/>
    </location>
</feature>
<feature type="compositionally biased region" description="Basic and acidic residues" evidence="1">
    <location>
        <begin position="841"/>
        <end position="851"/>
    </location>
</feature>
<feature type="compositionally biased region" description="Polar residues" evidence="1">
    <location>
        <begin position="428"/>
        <end position="459"/>
    </location>
</feature>
<dbReference type="OrthoDB" id="8447676at2759"/>
<feature type="compositionally biased region" description="Polar residues" evidence="1">
    <location>
        <begin position="483"/>
        <end position="492"/>
    </location>
</feature>
<evidence type="ECO:0000313" key="2">
    <source>
        <dbReference type="EMBL" id="CAB4039237.1"/>
    </source>
</evidence>
<feature type="compositionally biased region" description="Polar residues" evidence="1">
    <location>
        <begin position="557"/>
        <end position="579"/>
    </location>
</feature>
<feature type="compositionally biased region" description="Low complexity" evidence="1">
    <location>
        <begin position="623"/>
        <end position="635"/>
    </location>
</feature>
<feature type="compositionally biased region" description="Polar residues" evidence="1">
    <location>
        <begin position="663"/>
        <end position="713"/>
    </location>
</feature>
<organism evidence="2 3">
    <name type="scientific">Paramuricea clavata</name>
    <name type="common">Red gorgonian</name>
    <name type="synonym">Violescent sea-whip</name>
    <dbReference type="NCBI Taxonomy" id="317549"/>
    <lineage>
        <taxon>Eukaryota</taxon>
        <taxon>Metazoa</taxon>
        <taxon>Cnidaria</taxon>
        <taxon>Anthozoa</taxon>
        <taxon>Octocorallia</taxon>
        <taxon>Malacalcyonacea</taxon>
        <taxon>Plexauridae</taxon>
        <taxon>Paramuricea</taxon>
    </lineage>
</organism>
<name>A0A7D9LTJ1_PARCT</name>
<proteinExistence type="predicted"/>